<dbReference type="CDD" id="cd03390">
    <property type="entry name" value="PAP2_containing_1_like"/>
    <property type="match status" value="1"/>
</dbReference>
<sequence length="365" mass="41042">MIPRARSKLRLSSSSSYSPVQSDSAELFPILDSATSTTVAMSTMRKFLSEHFCVPVPVLFPTRWFVKSYIIDWATVFVIFVVMIFFNQVAAPRSRYIQSEPRDAAYGYPFQHSEIVPVWLLLMFTLAVPLVSFTFFNAVYYRSLHDMHHATTGLCFSVVVANIIVDIVKVSVGYYRPDYWSRVDNGSLVVEGRKSWPSGHAELSFTGLVYLSLYMSAKLGLFRKDRGSAPFWRALLCASPVSLAVFTAASRVVDYRHHPADVITGAVIGSMIAIWGYFVNYPSLFDPFAHLPLSRHPDYFLWLQKTWTHPQNAAMVLMNLAPYFQQVTSTTETLGSTALLSSSRDIERGNIILDFPAPSSTPQPT</sequence>
<dbReference type="InterPro" id="IPR043216">
    <property type="entry name" value="PAP-like"/>
</dbReference>
<keyword evidence="3 6" id="KW-0812">Transmembrane</keyword>
<accession>A0A8K0AIL1</accession>
<feature type="transmembrane region" description="Helical" evidence="6">
    <location>
        <begin position="234"/>
        <end position="253"/>
    </location>
</feature>
<comment type="subcellular location">
    <subcellularLocation>
        <location evidence="1">Membrane</location>
        <topology evidence="1">Multi-pass membrane protein</topology>
    </subcellularLocation>
</comment>
<dbReference type="GO" id="GO:0006644">
    <property type="term" value="P:phospholipid metabolic process"/>
    <property type="evidence" value="ECO:0007669"/>
    <property type="project" value="InterPro"/>
</dbReference>
<comment type="caution">
    <text evidence="8">The sequence shown here is derived from an EMBL/GenBank/DDBJ whole genome shotgun (WGS) entry which is preliminary data.</text>
</comment>
<keyword evidence="9" id="KW-1185">Reference proteome</keyword>
<dbReference type="GO" id="GO:0008195">
    <property type="term" value="F:phosphatidate phosphatase activity"/>
    <property type="evidence" value="ECO:0007669"/>
    <property type="project" value="TreeGrafter"/>
</dbReference>
<evidence type="ECO:0000256" key="3">
    <source>
        <dbReference type="ARBA" id="ARBA00022692"/>
    </source>
</evidence>
<dbReference type="PANTHER" id="PTHR10165">
    <property type="entry name" value="LIPID PHOSPHATE PHOSPHATASE"/>
    <property type="match status" value="1"/>
</dbReference>
<comment type="similarity">
    <text evidence="2">Belongs to the PA-phosphatase related phosphoesterase family.</text>
</comment>
<dbReference type="EMBL" id="VRVR01000039">
    <property type="protein sequence ID" value="KAF0852402.1"/>
    <property type="molecule type" value="Genomic_DNA"/>
</dbReference>
<dbReference type="Pfam" id="PF01569">
    <property type="entry name" value="PAP2"/>
    <property type="match status" value="1"/>
</dbReference>
<reference evidence="8" key="1">
    <citation type="submission" date="2019-09" db="EMBL/GenBank/DDBJ databases">
        <title>The Mitochondrial Proteome of the Jakobid, Andalucia godoyi, a Protist With the Most Gene-Rich and Bacteria-Like Mitochondrial Genome.</title>
        <authorList>
            <person name="Gray M.W."/>
            <person name="Burger G."/>
            <person name="Derelle R."/>
            <person name="Klimes V."/>
            <person name="Leger M."/>
            <person name="Sarrasin M."/>
            <person name="Vlcek C."/>
            <person name="Roger A.J."/>
            <person name="Elias M."/>
            <person name="Lang B.F."/>
        </authorList>
    </citation>
    <scope>NUCLEOTIDE SEQUENCE</scope>
    <source>
        <strain evidence="8">And28</strain>
    </source>
</reference>
<gene>
    <name evidence="8" type="ORF">ANDGO_02880</name>
</gene>
<evidence type="ECO:0000256" key="6">
    <source>
        <dbReference type="SAM" id="Phobius"/>
    </source>
</evidence>
<evidence type="ECO:0000256" key="4">
    <source>
        <dbReference type="ARBA" id="ARBA00022989"/>
    </source>
</evidence>
<protein>
    <submittedName>
        <fullName evidence="8">Mitochondrial PAP2-like superfamily member</fullName>
    </submittedName>
</protein>
<evidence type="ECO:0000313" key="9">
    <source>
        <dbReference type="Proteomes" id="UP000799049"/>
    </source>
</evidence>
<feature type="domain" description="Phosphatidic acid phosphatase type 2/haloperoxidase" evidence="7">
    <location>
        <begin position="152"/>
        <end position="277"/>
    </location>
</feature>
<evidence type="ECO:0000313" key="8">
    <source>
        <dbReference type="EMBL" id="KAF0852402.1"/>
    </source>
</evidence>
<keyword evidence="5 6" id="KW-0472">Membrane</keyword>
<name>A0A8K0AIL1_ANDGO</name>
<feature type="transmembrane region" description="Helical" evidence="6">
    <location>
        <begin position="259"/>
        <end position="278"/>
    </location>
</feature>
<organism evidence="8 9">
    <name type="scientific">Andalucia godoyi</name>
    <name type="common">Flagellate</name>
    <dbReference type="NCBI Taxonomy" id="505711"/>
    <lineage>
        <taxon>Eukaryota</taxon>
        <taxon>Discoba</taxon>
        <taxon>Jakobida</taxon>
        <taxon>Andalucina</taxon>
        <taxon>Andaluciidae</taxon>
        <taxon>Andalucia</taxon>
    </lineage>
</organism>
<feature type="transmembrane region" description="Helical" evidence="6">
    <location>
        <begin position="153"/>
        <end position="175"/>
    </location>
</feature>
<dbReference type="InterPro" id="IPR036938">
    <property type="entry name" value="PAP2/HPO_sf"/>
</dbReference>
<feature type="transmembrane region" description="Helical" evidence="6">
    <location>
        <begin position="69"/>
        <end position="86"/>
    </location>
</feature>
<keyword evidence="4 6" id="KW-1133">Transmembrane helix</keyword>
<evidence type="ECO:0000259" key="7">
    <source>
        <dbReference type="SMART" id="SM00014"/>
    </source>
</evidence>
<dbReference type="OrthoDB" id="8907274at2759"/>
<evidence type="ECO:0000256" key="1">
    <source>
        <dbReference type="ARBA" id="ARBA00004141"/>
    </source>
</evidence>
<feature type="transmembrane region" description="Helical" evidence="6">
    <location>
        <begin position="203"/>
        <end position="222"/>
    </location>
</feature>
<dbReference type="PANTHER" id="PTHR10165:SF35">
    <property type="entry name" value="RE23632P"/>
    <property type="match status" value="1"/>
</dbReference>
<dbReference type="Gene3D" id="1.20.144.10">
    <property type="entry name" value="Phosphatidic acid phosphatase type 2/haloperoxidase"/>
    <property type="match status" value="1"/>
</dbReference>
<dbReference type="Proteomes" id="UP000799049">
    <property type="component" value="Unassembled WGS sequence"/>
</dbReference>
<dbReference type="SMART" id="SM00014">
    <property type="entry name" value="acidPPc"/>
    <property type="match status" value="1"/>
</dbReference>
<evidence type="ECO:0000256" key="5">
    <source>
        <dbReference type="ARBA" id="ARBA00023136"/>
    </source>
</evidence>
<evidence type="ECO:0000256" key="2">
    <source>
        <dbReference type="ARBA" id="ARBA00008816"/>
    </source>
</evidence>
<proteinExistence type="inferred from homology"/>
<dbReference type="AlphaFoldDB" id="A0A8K0AIL1"/>
<dbReference type="SUPFAM" id="SSF48317">
    <property type="entry name" value="Acid phosphatase/Vanadium-dependent haloperoxidase"/>
    <property type="match status" value="1"/>
</dbReference>
<feature type="transmembrane region" description="Helical" evidence="6">
    <location>
        <begin position="118"/>
        <end position="141"/>
    </location>
</feature>
<dbReference type="InterPro" id="IPR000326">
    <property type="entry name" value="PAP2/HPO"/>
</dbReference>
<dbReference type="GO" id="GO:0016020">
    <property type="term" value="C:membrane"/>
    <property type="evidence" value="ECO:0007669"/>
    <property type="project" value="UniProtKB-SubCell"/>
</dbReference>
<dbReference type="GO" id="GO:0046839">
    <property type="term" value="P:phospholipid dephosphorylation"/>
    <property type="evidence" value="ECO:0007669"/>
    <property type="project" value="TreeGrafter"/>
</dbReference>